<dbReference type="SUPFAM" id="SSF53474">
    <property type="entry name" value="alpha/beta-Hydrolases"/>
    <property type="match status" value="1"/>
</dbReference>
<keyword evidence="3" id="KW-0560">Oxidoreductase</keyword>
<dbReference type="Pfam" id="PF12146">
    <property type="entry name" value="Hydrolase_4"/>
    <property type="match status" value="1"/>
</dbReference>
<accession>A0A6A6Q599</accession>
<dbReference type="Proteomes" id="UP000799767">
    <property type="component" value="Unassembled WGS sequence"/>
</dbReference>
<gene>
    <name evidence="3" type="ORF">BDY17DRAFT_288538</name>
</gene>
<protein>
    <submittedName>
        <fullName evidence="3">Non-heme chloroperoxidase</fullName>
    </submittedName>
</protein>
<evidence type="ECO:0000259" key="2">
    <source>
        <dbReference type="Pfam" id="PF12146"/>
    </source>
</evidence>
<dbReference type="InterPro" id="IPR029058">
    <property type="entry name" value="AB_hydrolase_fold"/>
</dbReference>
<keyword evidence="3" id="KW-0575">Peroxidase</keyword>
<dbReference type="Gene3D" id="3.40.50.1820">
    <property type="entry name" value="alpha/beta hydrolase"/>
    <property type="match status" value="1"/>
</dbReference>
<organism evidence="3 4">
    <name type="scientific">Neohortaea acidophila</name>
    <dbReference type="NCBI Taxonomy" id="245834"/>
    <lineage>
        <taxon>Eukaryota</taxon>
        <taxon>Fungi</taxon>
        <taxon>Dikarya</taxon>
        <taxon>Ascomycota</taxon>
        <taxon>Pezizomycotina</taxon>
        <taxon>Dothideomycetes</taxon>
        <taxon>Dothideomycetidae</taxon>
        <taxon>Mycosphaerellales</taxon>
        <taxon>Teratosphaeriaceae</taxon>
        <taxon>Neohortaea</taxon>
    </lineage>
</organism>
<dbReference type="PANTHER" id="PTHR43798">
    <property type="entry name" value="MONOACYLGLYCEROL LIPASE"/>
    <property type="match status" value="1"/>
</dbReference>
<sequence>MPYTTSRSDGASLYYRDYRPSHTAPFKPHASRETASKPTLVFTAAWPFSSQMYDHVALPLCESYGFRCILIDRRGFGKSEWSGSKPHEISYETFADDLAQVLETCGVGDFFVGIGASLGCGEFLMMLDRHPSLKSNCQGLVFLGPSLPIPMQTARKPTGPPRAFWDALLESLRDDRTARLDTSLEYVWGEKGGEYLSAAEKARYARIAHEADPWALERTIRIFLENDFTDHIREKGKTLDFPLLILHGNADAANPVESGPGLIRDNVPRCEIKTYEDAAHGIAATHKARCVDDIVQFLQQV</sequence>
<evidence type="ECO:0000313" key="4">
    <source>
        <dbReference type="Proteomes" id="UP000799767"/>
    </source>
</evidence>
<evidence type="ECO:0000256" key="1">
    <source>
        <dbReference type="ARBA" id="ARBA00022801"/>
    </source>
</evidence>
<dbReference type="EMBL" id="MU001631">
    <property type="protein sequence ID" value="KAF2487219.1"/>
    <property type="molecule type" value="Genomic_DNA"/>
</dbReference>
<proteinExistence type="predicted"/>
<dbReference type="GO" id="GO:0016787">
    <property type="term" value="F:hydrolase activity"/>
    <property type="evidence" value="ECO:0007669"/>
    <property type="project" value="UniProtKB-KW"/>
</dbReference>
<keyword evidence="4" id="KW-1185">Reference proteome</keyword>
<feature type="domain" description="Serine aminopeptidase S33" evidence="2">
    <location>
        <begin position="50"/>
        <end position="282"/>
    </location>
</feature>
<dbReference type="GeneID" id="54473205"/>
<dbReference type="InterPro" id="IPR050266">
    <property type="entry name" value="AB_hydrolase_sf"/>
</dbReference>
<keyword evidence="1" id="KW-0378">Hydrolase</keyword>
<dbReference type="GO" id="GO:0004601">
    <property type="term" value="F:peroxidase activity"/>
    <property type="evidence" value="ECO:0007669"/>
    <property type="project" value="UniProtKB-KW"/>
</dbReference>
<evidence type="ECO:0000313" key="3">
    <source>
        <dbReference type="EMBL" id="KAF2487219.1"/>
    </source>
</evidence>
<dbReference type="AlphaFoldDB" id="A0A6A6Q599"/>
<reference evidence="3" key="1">
    <citation type="journal article" date="2020" name="Stud. Mycol.">
        <title>101 Dothideomycetes genomes: a test case for predicting lifestyles and emergence of pathogens.</title>
        <authorList>
            <person name="Haridas S."/>
            <person name="Albert R."/>
            <person name="Binder M."/>
            <person name="Bloem J."/>
            <person name="Labutti K."/>
            <person name="Salamov A."/>
            <person name="Andreopoulos B."/>
            <person name="Baker S."/>
            <person name="Barry K."/>
            <person name="Bills G."/>
            <person name="Bluhm B."/>
            <person name="Cannon C."/>
            <person name="Castanera R."/>
            <person name="Culley D."/>
            <person name="Daum C."/>
            <person name="Ezra D."/>
            <person name="Gonzalez J."/>
            <person name="Henrissat B."/>
            <person name="Kuo A."/>
            <person name="Liang C."/>
            <person name="Lipzen A."/>
            <person name="Lutzoni F."/>
            <person name="Magnuson J."/>
            <person name="Mondo S."/>
            <person name="Nolan M."/>
            <person name="Ohm R."/>
            <person name="Pangilinan J."/>
            <person name="Park H.-J."/>
            <person name="Ramirez L."/>
            <person name="Alfaro M."/>
            <person name="Sun H."/>
            <person name="Tritt A."/>
            <person name="Yoshinaga Y."/>
            <person name="Zwiers L.-H."/>
            <person name="Turgeon B."/>
            <person name="Goodwin S."/>
            <person name="Spatafora J."/>
            <person name="Crous P."/>
            <person name="Grigoriev I."/>
        </authorList>
    </citation>
    <scope>NUCLEOTIDE SEQUENCE</scope>
    <source>
        <strain evidence="3">CBS 113389</strain>
    </source>
</reference>
<dbReference type="InterPro" id="IPR022742">
    <property type="entry name" value="Hydrolase_4"/>
</dbReference>
<dbReference type="GO" id="GO:0016020">
    <property type="term" value="C:membrane"/>
    <property type="evidence" value="ECO:0007669"/>
    <property type="project" value="TreeGrafter"/>
</dbReference>
<dbReference type="OrthoDB" id="408373at2759"/>
<dbReference type="PANTHER" id="PTHR43798:SF31">
    <property type="entry name" value="AB HYDROLASE SUPERFAMILY PROTEIN YCLE"/>
    <property type="match status" value="1"/>
</dbReference>
<name>A0A6A6Q599_9PEZI</name>
<dbReference type="RefSeq" id="XP_033593788.1">
    <property type="nucleotide sequence ID" value="XM_033732203.1"/>
</dbReference>